<organism evidence="1 2">
    <name type="scientific">Garicola koreensis</name>
    <dbReference type="NCBI Taxonomy" id="1262554"/>
    <lineage>
        <taxon>Bacteria</taxon>
        <taxon>Bacillati</taxon>
        <taxon>Actinomycetota</taxon>
        <taxon>Actinomycetes</taxon>
        <taxon>Micrococcales</taxon>
        <taxon>Micrococcaceae</taxon>
        <taxon>Garicola</taxon>
    </lineage>
</organism>
<evidence type="ECO:0000313" key="1">
    <source>
        <dbReference type="EMBL" id="MBB3668363.1"/>
    </source>
</evidence>
<gene>
    <name evidence="1" type="ORF">FHX47_001998</name>
</gene>
<accession>A0A7W5Y1P0</accession>
<dbReference type="Pfam" id="PF22484">
    <property type="entry name" value="DUF6986"/>
    <property type="match status" value="1"/>
</dbReference>
<evidence type="ECO:0000313" key="2">
    <source>
        <dbReference type="Proteomes" id="UP000547528"/>
    </source>
</evidence>
<dbReference type="EMBL" id="JACIBT010000016">
    <property type="protein sequence ID" value="MBB3668363.1"/>
    <property type="molecule type" value="Genomic_DNA"/>
</dbReference>
<keyword evidence="2" id="KW-1185">Reference proteome</keyword>
<sequence>MSTPGSHEPVIGSEVMSGVERTLEATDRLLRTSYPGERDVRQAVHTVYVPAHSWSDDSLAQWSQSAVAAVEEHGGMRQLAEAVIRDQRHESFGPGPSQTAADVAEEAEALAAAVEHKLSTEPIEDLRLDFEDGFGELPDADEDRWAVEAARVISRALQRGDAPRG</sequence>
<dbReference type="InterPro" id="IPR054255">
    <property type="entry name" value="DUF6986"/>
</dbReference>
<dbReference type="AlphaFoldDB" id="A0A7W5Y1P0"/>
<name>A0A7W5Y1P0_9MICC</name>
<reference evidence="1 2" key="1">
    <citation type="submission" date="2020-08" db="EMBL/GenBank/DDBJ databases">
        <title>Sequencing the genomes of 1000 actinobacteria strains.</title>
        <authorList>
            <person name="Klenk H.-P."/>
        </authorList>
    </citation>
    <scope>NUCLEOTIDE SEQUENCE [LARGE SCALE GENOMIC DNA]</scope>
    <source>
        <strain evidence="1 2">DSM 28238</strain>
    </source>
</reference>
<dbReference type="Proteomes" id="UP000547528">
    <property type="component" value="Unassembled WGS sequence"/>
</dbReference>
<proteinExistence type="predicted"/>
<comment type="caution">
    <text evidence="1">The sequence shown here is derived from an EMBL/GenBank/DDBJ whole genome shotgun (WGS) entry which is preliminary data.</text>
</comment>
<dbReference type="RefSeq" id="WP_183358770.1">
    <property type="nucleotide sequence ID" value="NZ_BAABKR010000001.1"/>
</dbReference>
<protein>
    <submittedName>
        <fullName evidence="1">Uncharacterized protein</fullName>
    </submittedName>
</protein>